<dbReference type="EnsemblPlants" id="KQL24889">
    <property type="protein sequence ID" value="KQL24889"/>
    <property type="gene ID" value="SETIT_033564mg"/>
</dbReference>
<dbReference type="Proteomes" id="UP000004995">
    <property type="component" value="Unassembled WGS sequence"/>
</dbReference>
<accession>K4A3W1</accession>
<dbReference type="Gramene" id="KQL24889">
    <property type="protein sequence ID" value="KQL24889"/>
    <property type="gene ID" value="SETIT_033564mg"/>
</dbReference>
<reference evidence="2" key="1">
    <citation type="journal article" date="2012" name="Nat. Biotechnol.">
        <title>Reference genome sequence of the model plant Setaria.</title>
        <authorList>
            <person name="Bennetzen J.L."/>
            <person name="Schmutz J."/>
            <person name="Wang H."/>
            <person name="Percifield R."/>
            <person name="Hawkins J."/>
            <person name="Pontaroli A.C."/>
            <person name="Estep M."/>
            <person name="Feng L."/>
            <person name="Vaughn J.N."/>
            <person name="Grimwood J."/>
            <person name="Jenkins J."/>
            <person name="Barry K."/>
            <person name="Lindquist E."/>
            <person name="Hellsten U."/>
            <person name="Deshpande S."/>
            <person name="Wang X."/>
            <person name="Wu X."/>
            <person name="Mitros T."/>
            <person name="Triplett J."/>
            <person name="Yang X."/>
            <person name="Ye C.Y."/>
            <person name="Mauro-Herrera M."/>
            <person name="Wang L."/>
            <person name="Li P."/>
            <person name="Sharma M."/>
            <person name="Sharma R."/>
            <person name="Ronald P.C."/>
            <person name="Panaud O."/>
            <person name="Kellogg E.A."/>
            <person name="Brutnell T.P."/>
            <person name="Doust A.N."/>
            <person name="Tuskan G.A."/>
            <person name="Rokhsar D."/>
            <person name="Devos K.M."/>
        </authorList>
    </citation>
    <scope>NUCLEOTIDE SEQUENCE [LARGE SCALE GENOMIC DNA]</scope>
    <source>
        <strain evidence="2">cv. Yugu1</strain>
    </source>
</reference>
<dbReference type="HOGENOM" id="CLU_2089004_0_0_1"/>
<name>K4A3W1_SETIT</name>
<reference evidence="1" key="2">
    <citation type="submission" date="2018-08" db="UniProtKB">
        <authorList>
            <consortium name="EnsemblPlants"/>
        </authorList>
    </citation>
    <scope>IDENTIFICATION</scope>
    <source>
        <strain evidence="1">Yugu1</strain>
    </source>
</reference>
<protein>
    <submittedName>
        <fullName evidence="1">Uncharacterized protein</fullName>
    </submittedName>
</protein>
<evidence type="ECO:0000313" key="1">
    <source>
        <dbReference type="EnsemblPlants" id="KQL24889"/>
    </source>
</evidence>
<proteinExistence type="predicted"/>
<keyword evidence="2" id="KW-1185">Reference proteome</keyword>
<dbReference type="EMBL" id="AGNK02001148">
    <property type="status" value="NOT_ANNOTATED_CDS"/>
    <property type="molecule type" value="Genomic_DNA"/>
</dbReference>
<organism evidence="1 2">
    <name type="scientific">Setaria italica</name>
    <name type="common">Foxtail millet</name>
    <name type="synonym">Panicum italicum</name>
    <dbReference type="NCBI Taxonomy" id="4555"/>
    <lineage>
        <taxon>Eukaryota</taxon>
        <taxon>Viridiplantae</taxon>
        <taxon>Streptophyta</taxon>
        <taxon>Embryophyta</taxon>
        <taxon>Tracheophyta</taxon>
        <taxon>Spermatophyta</taxon>
        <taxon>Magnoliopsida</taxon>
        <taxon>Liliopsida</taxon>
        <taxon>Poales</taxon>
        <taxon>Poaceae</taxon>
        <taxon>PACMAD clade</taxon>
        <taxon>Panicoideae</taxon>
        <taxon>Panicodae</taxon>
        <taxon>Paniceae</taxon>
        <taxon>Cenchrinae</taxon>
        <taxon>Setaria</taxon>
    </lineage>
</organism>
<dbReference type="InParanoid" id="K4A3W1"/>
<dbReference type="AlphaFoldDB" id="K4A3W1"/>
<evidence type="ECO:0000313" key="2">
    <source>
        <dbReference type="Proteomes" id="UP000004995"/>
    </source>
</evidence>
<sequence length="117" mass="12245">MTSCSSTATAYVRARPPPAAHLYASSTSGMKTPYSTAAPRVSAKPSQYWPLVTPAGRSEETCSPSTTAPTVSSATAFMVGAVSRCPTRRNAKSTVNTSCVEMRIAEVETGRNLSPQA</sequence>